<protein>
    <submittedName>
        <fullName evidence="4">Ribonuclease-like 3</fullName>
    </submittedName>
</protein>
<dbReference type="Gene3D" id="3.10.130.10">
    <property type="entry name" value="Ribonuclease A-like domain"/>
    <property type="match status" value="1"/>
</dbReference>
<dbReference type="Proteomes" id="UP000281406">
    <property type="component" value="Unassembled WGS sequence"/>
</dbReference>
<dbReference type="SMART" id="SM00409">
    <property type="entry name" value="IG"/>
    <property type="match status" value="2"/>
</dbReference>
<accession>A0A3N0Z9I8</accession>
<dbReference type="Pfam" id="PF07686">
    <property type="entry name" value="V-set"/>
    <property type="match status" value="2"/>
</dbReference>
<dbReference type="InterPro" id="IPR003599">
    <property type="entry name" value="Ig_sub"/>
</dbReference>
<dbReference type="CDD" id="cd06265">
    <property type="entry name" value="RNase_A_canonical"/>
    <property type="match status" value="1"/>
</dbReference>
<evidence type="ECO:0000259" key="3">
    <source>
        <dbReference type="SMART" id="SM00409"/>
    </source>
</evidence>
<dbReference type="EMBL" id="RJVU01002272">
    <property type="protein sequence ID" value="ROL55115.1"/>
    <property type="molecule type" value="Genomic_DNA"/>
</dbReference>
<dbReference type="PROSITE" id="PS00127">
    <property type="entry name" value="RNASE_PANCREATIC"/>
    <property type="match status" value="1"/>
</dbReference>
<dbReference type="InterPro" id="IPR036179">
    <property type="entry name" value="Ig-like_dom_sf"/>
</dbReference>
<dbReference type="SUPFAM" id="SSF54076">
    <property type="entry name" value="RNase A-like"/>
    <property type="match status" value="1"/>
</dbReference>
<dbReference type="SMART" id="SM00092">
    <property type="entry name" value="RNAse_Pc"/>
    <property type="match status" value="1"/>
</dbReference>
<dbReference type="PANTHER" id="PTHR21063">
    <property type="entry name" value="LFA-3"/>
    <property type="match status" value="1"/>
</dbReference>
<dbReference type="InterPro" id="IPR013106">
    <property type="entry name" value="Ig_V-set"/>
</dbReference>
<keyword evidence="1" id="KW-1133">Transmembrane helix</keyword>
<dbReference type="OrthoDB" id="8573660at2759"/>
<feature type="domain" description="Ribonuclease A-domain" evidence="2">
    <location>
        <begin position="282"/>
        <end position="399"/>
    </location>
</feature>
<feature type="domain" description="Immunoglobulin" evidence="3">
    <location>
        <begin position="1"/>
        <end position="97"/>
    </location>
</feature>
<sequence length="406" mass="45355">MEGDSVTLHTGVKTNQQEQIKWYFNDIRIAQINGDQSQICTDVQCNEGTERFRDRLKLDHQTGSLTIMDIRTTDSGLYELKIISSRISGKIFNVTVHGVSAAERDEVKRKSVKEGESVTLDPGVIRKQNYLMLWYFNDTLIAEISDLSYNCTDDQCKDGDERFRDRLKLDHQTGSLTIMNITDTDSGLYELKIIIINSNISFSITRVKRFSVTVIAIPDSGLSSGVKAGIVVGVLLLMAAAVAVIYYRHKMYTPVMEIHQSAVILLLIFSVSSFTHGQPDYIKPRYIKFLNQHFGPSMTVQKCTSEIRKRDITGTDDGCKPVNTFIQANSNDIRAVCGRGGTPQGGNLFKSNQPFPVITCKLQSGQRPPRCEYGTGKKSTRYVVLGCAEGWPVHYEEGIPDAKKTG</sequence>
<proteinExistence type="predicted"/>
<keyword evidence="1" id="KW-0812">Transmembrane</keyword>
<evidence type="ECO:0000259" key="2">
    <source>
        <dbReference type="SMART" id="SM00092"/>
    </source>
</evidence>
<keyword evidence="1" id="KW-0472">Membrane</keyword>
<keyword evidence="5" id="KW-1185">Reference proteome</keyword>
<dbReference type="InterPro" id="IPR023412">
    <property type="entry name" value="RNaseA_domain"/>
</dbReference>
<evidence type="ECO:0000313" key="4">
    <source>
        <dbReference type="EMBL" id="ROL55115.1"/>
    </source>
</evidence>
<dbReference type="InterPro" id="IPR023411">
    <property type="entry name" value="RNaseA_AS"/>
</dbReference>
<organism evidence="4 5">
    <name type="scientific">Anabarilius grahami</name>
    <name type="common">Kanglang fish</name>
    <name type="synonym">Barilius grahami</name>
    <dbReference type="NCBI Taxonomy" id="495550"/>
    <lineage>
        <taxon>Eukaryota</taxon>
        <taxon>Metazoa</taxon>
        <taxon>Chordata</taxon>
        <taxon>Craniata</taxon>
        <taxon>Vertebrata</taxon>
        <taxon>Euteleostomi</taxon>
        <taxon>Actinopterygii</taxon>
        <taxon>Neopterygii</taxon>
        <taxon>Teleostei</taxon>
        <taxon>Ostariophysi</taxon>
        <taxon>Cypriniformes</taxon>
        <taxon>Xenocyprididae</taxon>
        <taxon>Xenocypridinae</taxon>
        <taxon>Xenocypridinae incertae sedis</taxon>
        <taxon>Anabarilius</taxon>
    </lineage>
</organism>
<reference evidence="4 5" key="1">
    <citation type="submission" date="2018-10" db="EMBL/GenBank/DDBJ databases">
        <title>Genome assembly for a Yunnan-Guizhou Plateau 3E fish, Anabarilius grahami (Regan), and its evolutionary and genetic applications.</title>
        <authorList>
            <person name="Jiang W."/>
        </authorList>
    </citation>
    <scope>NUCLEOTIDE SEQUENCE [LARGE SCALE GENOMIC DNA]</scope>
    <source>
        <strain evidence="4">AG-KIZ</strain>
        <tissue evidence="4">Muscle</tissue>
    </source>
</reference>
<gene>
    <name evidence="4" type="ORF">DPX16_0810</name>
</gene>
<evidence type="ECO:0000313" key="5">
    <source>
        <dbReference type="Proteomes" id="UP000281406"/>
    </source>
</evidence>
<dbReference type="Pfam" id="PF00074">
    <property type="entry name" value="RnaseA"/>
    <property type="match status" value="1"/>
</dbReference>
<dbReference type="Gene3D" id="2.60.40.10">
    <property type="entry name" value="Immunoglobulins"/>
    <property type="match status" value="2"/>
</dbReference>
<feature type="domain" description="Immunoglobulin" evidence="3">
    <location>
        <begin position="107"/>
        <end position="210"/>
    </location>
</feature>
<dbReference type="AlphaFoldDB" id="A0A3N0Z9I8"/>
<dbReference type="SUPFAM" id="SSF48726">
    <property type="entry name" value="Immunoglobulin"/>
    <property type="match status" value="2"/>
</dbReference>
<dbReference type="PANTHER" id="PTHR21063:SF4">
    <property type="entry name" value="CD48 ANTIGEN-RELATED"/>
    <property type="match status" value="1"/>
</dbReference>
<dbReference type="InterPro" id="IPR036816">
    <property type="entry name" value="RNaseA-like_dom_sf"/>
</dbReference>
<feature type="transmembrane region" description="Helical" evidence="1">
    <location>
        <begin position="228"/>
        <end position="246"/>
    </location>
</feature>
<evidence type="ECO:0000256" key="1">
    <source>
        <dbReference type="SAM" id="Phobius"/>
    </source>
</evidence>
<name>A0A3N0Z9I8_ANAGA</name>
<comment type="caution">
    <text evidence="4">The sequence shown here is derived from an EMBL/GenBank/DDBJ whole genome shotgun (WGS) entry which is preliminary data.</text>
</comment>
<dbReference type="InterPro" id="IPR013783">
    <property type="entry name" value="Ig-like_fold"/>
</dbReference>